<gene>
    <name evidence="1" type="ORF">NEOLEDRAFT_1077953</name>
</gene>
<dbReference type="OrthoDB" id="2418900at2759"/>
<dbReference type="Pfam" id="PF18759">
    <property type="entry name" value="Plavaka"/>
    <property type="match status" value="1"/>
</dbReference>
<dbReference type="InParanoid" id="A0A165N9Q2"/>
<name>A0A165N9Q2_9AGAM</name>
<dbReference type="AlphaFoldDB" id="A0A165N9Q2"/>
<keyword evidence="2" id="KW-1185">Reference proteome</keyword>
<reference evidence="1 2" key="1">
    <citation type="journal article" date="2016" name="Mol. Biol. Evol.">
        <title>Comparative Genomics of Early-Diverging Mushroom-Forming Fungi Provides Insights into the Origins of Lignocellulose Decay Capabilities.</title>
        <authorList>
            <person name="Nagy L.G."/>
            <person name="Riley R."/>
            <person name="Tritt A."/>
            <person name="Adam C."/>
            <person name="Daum C."/>
            <person name="Floudas D."/>
            <person name="Sun H."/>
            <person name="Yadav J.S."/>
            <person name="Pangilinan J."/>
            <person name="Larsson K.H."/>
            <person name="Matsuura K."/>
            <person name="Barry K."/>
            <person name="Labutti K."/>
            <person name="Kuo R."/>
            <person name="Ohm R.A."/>
            <person name="Bhattacharya S.S."/>
            <person name="Shirouzu T."/>
            <person name="Yoshinaga Y."/>
            <person name="Martin F.M."/>
            <person name="Grigoriev I.V."/>
            <person name="Hibbett D.S."/>
        </authorList>
    </citation>
    <scope>NUCLEOTIDE SEQUENCE [LARGE SCALE GENOMIC DNA]</scope>
    <source>
        <strain evidence="1 2">HHB14362 ss-1</strain>
    </source>
</reference>
<protein>
    <recommendedName>
        <fullName evidence="3">CxC2-like cysteine cluster KDZ transposase-associated domain-containing protein</fullName>
    </recommendedName>
</protein>
<evidence type="ECO:0000313" key="1">
    <source>
        <dbReference type="EMBL" id="KZT19354.1"/>
    </source>
</evidence>
<evidence type="ECO:0008006" key="3">
    <source>
        <dbReference type="Google" id="ProtNLM"/>
    </source>
</evidence>
<sequence length="238" mass="26864">MWTGKWWHAVQTGLPVGSTIAPVIISTDKTQLTQFSRSCQAYPIYLTIGNLLCRPSEHGTMLLGYLSADKILSSKLTKTEKKMKTQHLFHASMHLILYPLRQAGIDSVEVICGDGSVRHVYPILVCYVTDYPEQVLVTCSKSGTCPKCQCRRDGLQDLNKYPPCTADWIMSVITEGETMTHSTTQHAKFCMSQDFSGSIHHPFWEGFPFTDIHISITPDVLHQLYQGIFKHIVKWCTP</sequence>
<evidence type="ECO:0000313" key="2">
    <source>
        <dbReference type="Proteomes" id="UP000076761"/>
    </source>
</evidence>
<dbReference type="InterPro" id="IPR041078">
    <property type="entry name" value="Plavaka"/>
</dbReference>
<proteinExistence type="predicted"/>
<dbReference type="Proteomes" id="UP000076761">
    <property type="component" value="Unassembled WGS sequence"/>
</dbReference>
<accession>A0A165N9Q2</accession>
<dbReference type="EMBL" id="KV425643">
    <property type="protein sequence ID" value="KZT19354.1"/>
    <property type="molecule type" value="Genomic_DNA"/>
</dbReference>
<organism evidence="1 2">
    <name type="scientific">Neolentinus lepideus HHB14362 ss-1</name>
    <dbReference type="NCBI Taxonomy" id="1314782"/>
    <lineage>
        <taxon>Eukaryota</taxon>
        <taxon>Fungi</taxon>
        <taxon>Dikarya</taxon>
        <taxon>Basidiomycota</taxon>
        <taxon>Agaricomycotina</taxon>
        <taxon>Agaricomycetes</taxon>
        <taxon>Gloeophyllales</taxon>
        <taxon>Gloeophyllaceae</taxon>
        <taxon>Neolentinus</taxon>
    </lineage>
</organism>